<keyword evidence="4" id="KW-1185">Reference proteome</keyword>
<dbReference type="EMBL" id="LR215037">
    <property type="protein sequence ID" value="VEU75714.1"/>
    <property type="molecule type" value="Genomic_DNA"/>
</dbReference>
<organism evidence="3 4">
    <name type="scientific">Mycoplasmopsis maculosa</name>
    <dbReference type="NCBI Taxonomy" id="114885"/>
    <lineage>
        <taxon>Bacteria</taxon>
        <taxon>Bacillati</taxon>
        <taxon>Mycoplasmatota</taxon>
        <taxon>Mycoplasmoidales</taxon>
        <taxon>Metamycoplasmataceae</taxon>
        <taxon>Mycoplasmopsis</taxon>
    </lineage>
</organism>
<dbReference type="RefSeq" id="WP_129647047.1">
    <property type="nucleotide sequence ID" value="NZ_LR215037.1"/>
</dbReference>
<dbReference type="Proteomes" id="UP000290243">
    <property type="component" value="Chromosome"/>
</dbReference>
<dbReference type="PROSITE" id="PS51913">
    <property type="entry name" value="HTH_HARE"/>
    <property type="match status" value="1"/>
</dbReference>
<dbReference type="GO" id="GO:0006355">
    <property type="term" value="P:regulation of DNA-templated transcription"/>
    <property type="evidence" value="ECO:0007669"/>
    <property type="project" value="InterPro"/>
</dbReference>
<keyword evidence="1" id="KW-0804">Transcription</keyword>
<gene>
    <name evidence="3" type="ORF">NCTC10168_00648</name>
</gene>
<name>A0A449B531_9BACT</name>
<evidence type="ECO:0000313" key="3">
    <source>
        <dbReference type="EMBL" id="VEU75714.1"/>
    </source>
</evidence>
<proteinExistence type="predicted"/>
<feature type="domain" description="HTH HARE-type" evidence="2">
    <location>
        <begin position="2"/>
        <end position="84"/>
    </location>
</feature>
<dbReference type="NCBIfam" id="NF045964">
    <property type="entry name" value="RNAP_delt_plasma"/>
    <property type="match status" value="1"/>
</dbReference>
<dbReference type="Gene3D" id="1.10.10.1250">
    <property type="entry name" value="RNA polymerase, subunit delta, N-terminal domain"/>
    <property type="match status" value="1"/>
</dbReference>
<reference evidence="3 4" key="1">
    <citation type="submission" date="2019-01" db="EMBL/GenBank/DDBJ databases">
        <authorList>
            <consortium name="Pathogen Informatics"/>
        </authorList>
    </citation>
    <scope>NUCLEOTIDE SEQUENCE [LARGE SCALE GENOMIC DNA]</scope>
    <source>
        <strain evidence="3 4">NCTC10168</strain>
    </source>
</reference>
<evidence type="ECO:0000256" key="1">
    <source>
        <dbReference type="ARBA" id="ARBA00023163"/>
    </source>
</evidence>
<dbReference type="AlphaFoldDB" id="A0A449B531"/>
<dbReference type="KEGG" id="mmau:NCTC10168_00648"/>
<evidence type="ECO:0000313" key="4">
    <source>
        <dbReference type="Proteomes" id="UP000290243"/>
    </source>
</evidence>
<accession>A0A449B531</accession>
<dbReference type="InterPro" id="IPR038087">
    <property type="entry name" value="RNAP_delta_N_dom_sf"/>
</dbReference>
<sequence length="86" mass="10317">MKTMLDITIEYTLKHCSDGRHVEFNDIFNEIESQLKEKWEIESRTKNIEYSTIRTNKVGELYRLLTVDSRFQRNAKGLWTTRLGFE</sequence>
<evidence type="ECO:0000259" key="2">
    <source>
        <dbReference type="PROSITE" id="PS51913"/>
    </source>
</evidence>
<dbReference type="OrthoDB" id="399771at2"/>
<dbReference type="InterPro" id="IPR007759">
    <property type="entry name" value="Asxl_HARE-HTH"/>
</dbReference>
<protein>
    <recommendedName>
        <fullName evidence="2">HTH HARE-type domain-containing protein</fullName>
    </recommendedName>
</protein>